<reference evidence="2 3" key="2">
    <citation type="journal article" date="2017" name="Nature">
        <title>The Apostasia genome and the evolution of orchids.</title>
        <authorList>
            <person name="Zhang G.Q."/>
            <person name="Liu K.W."/>
            <person name="Li Z."/>
            <person name="Lohaus R."/>
            <person name="Hsiao Y.Y."/>
            <person name="Niu S.C."/>
            <person name="Wang J.Y."/>
            <person name="Lin Y.C."/>
            <person name="Xu Q."/>
            <person name="Chen L.J."/>
            <person name="Yoshida K."/>
            <person name="Fujiwara S."/>
            <person name="Wang Z.W."/>
            <person name="Zhang Y.Q."/>
            <person name="Mitsuda N."/>
            <person name="Wang M."/>
            <person name="Liu G.H."/>
            <person name="Pecoraro L."/>
            <person name="Huang H.X."/>
            <person name="Xiao X.J."/>
            <person name="Lin M."/>
            <person name="Wu X.Y."/>
            <person name="Wu W.L."/>
            <person name="Chen Y.Y."/>
            <person name="Chang S.B."/>
            <person name="Sakamoto S."/>
            <person name="Ohme-Takagi M."/>
            <person name="Yagi M."/>
            <person name="Zeng S.J."/>
            <person name="Shen C.Y."/>
            <person name="Yeh C.M."/>
            <person name="Luo Y.B."/>
            <person name="Tsai W.C."/>
            <person name="Van de Peer Y."/>
            <person name="Liu Z.J."/>
        </authorList>
    </citation>
    <scope>NUCLEOTIDE SEQUENCE [LARGE SCALE GENOMIC DNA]</scope>
    <source>
        <tissue evidence="2">The whole plant</tissue>
    </source>
</reference>
<sequence>MVLLTNATTLQSFRPPSPAGPLPDTGVPPEHRLTPDFRQDHRLTPDFYSIESELLNMDLRFFGGKSLPEHSAAKKSLYIHGPKVLQA</sequence>
<dbReference type="EMBL" id="KZ501954">
    <property type="protein sequence ID" value="PKU86231.1"/>
    <property type="molecule type" value="Genomic_DNA"/>
</dbReference>
<dbReference type="AlphaFoldDB" id="A0A2I0XE87"/>
<keyword evidence="3" id="KW-1185">Reference proteome</keyword>
<protein>
    <submittedName>
        <fullName evidence="2">Uncharacterized protein</fullName>
    </submittedName>
</protein>
<name>A0A2I0XE87_9ASPA</name>
<gene>
    <name evidence="2" type="ORF">MA16_Dca002062</name>
</gene>
<dbReference type="Proteomes" id="UP000233837">
    <property type="component" value="Unassembled WGS sequence"/>
</dbReference>
<evidence type="ECO:0000313" key="2">
    <source>
        <dbReference type="EMBL" id="PKU86231.1"/>
    </source>
</evidence>
<proteinExistence type="predicted"/>
<feature type="region of interest" description="Disordered" evidence="1">
    <location>
        <begin position="1"/>
        <end position="38"/>
    </location>
</feature>
<accession>A0A2I0XE87</accession>
<reference evidence="2 3" key="1">
    <citation type="journal article" date="2016" name="Sci. Rep.">
        <title>The Dendrobium catenatum Lindl. genome sequence provides insights into polysaccharide synthase, floral development and adaptive evolution.</title>
        <authorList>
            <person name="Zhang G.Q."/>
            <person name="Xu Q."/>
            <person name="Bian C."/>
            <person name="Tsai W.C."/>
            <person name="Yeh C.M."/>
            <person name="Liu K.W."/>
            <person name="Yoshida K."/>
            <person name="Zhang L.S."/>
            <person name="Chang S.B."/>
            <person name="Chen F."/>
            <person name="Shi Y."/>
            <person name="Su Y.Y."/>
            <person name="Zhang Y.Q."/>
            <person name="Chen L.J."/>
            <person name="Yin Y."/>
            <person name="Lin M."/>
            <person name="Huang H."/>
            <person name="Deng H."/>
            <person name="Wang Z.W."/>
            <person name="Zhu S.L."/>
            <person name="Zhao X."/>
            <person name="Deng C."/>
            <person name="Niu S.C."/>
            <person name="Huang J."/>
            <person name="Wang M."/>
            <person name="Liu G.H."/>
            <person name="Yang H.J."/>
            <person name="Xiao X.J."/>
            <person name="Hsiao Y.Y."/>
            <person name="Wu W.L."/>
            <person name="Chen Y.Y."/>
            <person name="Mitsuda N."/>
            <person name="Ohme-Takagi M."/>
            <person name="Luo Y.B."/>
            <person name="Van de Peer Y."/>
            <person name="Liu Z.J."/>
        </authorList>
    </citation>
    <scope>NUCLEOTIDE SEQUENCE [LARGE SCALE GENOMIC DNA]</scope>
    <source>
        <tissue evidence="2">The whole plant</tissue>
    </source>
</reference>
<organism evidence="2 3">
    <name type="scientific">Dendrobium catenatum</name>
    <dbReference type="NCBI Taxonomy" id="906689"/>
    <lineage>
        <taxon>Eukaryota</taxon>
        <taxon>Viridiplantae</taxon>
        <taxon>Streptophyta</taxon>
        <taxon>Embryophyta</taxon>
        <taxon>Tracheophyta</taxon>
        <taxon>Spermatophyta</taxon>
        <taxon>Magnoliopsida</taxon>
        <taxon>Liliopsida</taxon>
        <taxon>Asparagales</taxon>
        <taxon>Orchidaceae</taxon>
        <taxon>Epidendroideae</taxon>
        <taxon>Malaxideae</taxon>
        <taxon>Dendrobiinae</taxon>
        <taxon>Dendrobium</taxon>
    </lineage>
</organism>
<feature type="compositionally biased region" description="Basic and acidic residues" evidence="1">
    <location>
        <begin position="29"/>
        <end position="38"/>
    </location>
</feature>
<evidence type="ECO:0000256" key="1">
    <source>
        <dbReference type="SAM" id="MobiDB-lite"/>
    </source>
</evidence>
<feature type="compositionally biased region" description="Polar residues" evidence="1">
    <location>
        <begin position="1"/>
        <end position="14"/>
    </location>
</feature>
<evidence type="ECO:0000313" key="3">
    <source>
        <dbReference type="Proteomes" id="UP000233837"/>
    </source>
</evidence>